<dbReference type="Proteomes" id="UP000586827">
    <property type="component" value="Unassembled WGS sequence"/>
</dbReference>
<comment type="caution">
    <text evidence="1">The sequence shown here is derived from an EMBL/GenBank/DDBJ whole genome shotgun (WGS) entry which is preliminary data.</text>
</comment>
<sequence length="218" mass="22353">MRRIGIGTAAVVLVAVILVLGWAIPPVPAVIGTDRLGPSSGEAIAVYLDRARESLRGNDSDPHWALISFTAGIAADRIPEYADGLRISGVDYHVDISSVVTPMIAVPVAAGDAAALRSAELAAGVLDQQALTAGPDSRAGRIAAVAAARLRADCACVVGLTVFGTLDELRNLAAHPDIRAVEALPADASGGTFAVVPLLPQWQEFAVPGPDDGVVPEN</sequence>
<accession>A0A849C0I9</accession>
<gene>
    <name evidence="1" type="ORF">HLB23_20055</name>
</gene>
<dbReference type="AlphaFoldDB" id="A0A849C0I9"/>
<keyword evidence="2" id="KW-1185">Reference proteome</keyword>
<dbReference type="EMBL" id="JABELX010000007">
    <property type="protein sequence ID" value="NNH72124.1"/>
    <property type="molecule type" value="Genomic_DNA"/>
</dbReference>
<organism evidence="1 2">
    <name type="scientific">Nocardia uniformis</name>
    <dbReference type="NCBI Taxonomy" id="53432"/>
    <lineage>
        <taxon>Bacteria</taxon>
        <taxon>Bacillati</taxon>
        <taxon>Actinomycetota</taxon>
        <taxon>Actinomycetes</taxon>
        <taxon>Mycobacteriales</taxon>
        <taxon>Nocardiaceae</taxon>
        <taxon>Nocardia</taxon>
    </lineage>
</organism>
<reference evidence="1 2" key="1">
    <citation type="submission" date="2020-05" db="EMBL/GenBank/DDBJ databases">
        <title>MicrobeNet Type strains.</title>
        <authorList>
            <person name="Nicholson A.C."/>
        </authorList>
    </citation>
    <scope>NUCLEOTIDE SEQUENCE [LARGE SCALE GENOMIC DNA]</scope>
    <source>
        <strain evidence="1 2">JCM 3224</strain>
    </source>
</reference>
<proteinExistence type="predicted"/>
<protein>
    <submittedName>
        <fullName evidence="1">Uncharacterized protein</fullName>
    </submittedName>
</protein>
<name>A0A849C0I9_9NOCA</name>
<evidence type="ECO:0000313" key="2">
    <source>
        <dbReference type="Proteomes" id="UP000586827"/>
    </source>
</evidence>
<evidence type="ECO:0000313" key="1">
    <source>
        <dbReference type="EMBL" id="NNH72124.1"/>
    </source>
</evidence>